<gene>
    <name evidence="1" type="ORF">ACFQ2K_05295</name>
</gene>
<keyword evidence="2" id="KW-1185">Reference proteome</keyword>
<reference evidence="2" key="1">
    <citation type="journal article" date="2019" name="Int. J. Syst. Evol. Microbiol.">
        <title>The Global Catalogue of Microorganisms (GCM) 10K type strain sequencing project: providing services to taxonomists for standard genome sequencing and annotation.</title>
        <authorList>
            <consortium name="The Broad Institute Genomics Platform"/>
            <consortium name="The Broad Institute Genome Sequencing Center for Infectious Disease"/>
            <person name="Wu L."/>
            <person name="Ma J."/>
        </authorList>
    </citation>
    <scope>NUCLEOTIDE SEQUENCE [LARGE SCALE GENOMIC DNA]</scope>
    <source>
        <strain evidence="2">JCM 12607</strain>
    </source>
</reference>
<evidence type="ECO:0000313" key="2">
    <source>
        <dbReference type="Proteomes" id="UP001596915"/>
    </source>
</evidence>
<evidence type="ECO:0000313" key="1">
    <source>
        <dbReference type="EMBL" id="MFD0622329.1"/>
    </source>
</evidence>
<accession>A0ABW2WLT8</accession>
<organism evidence="1 2">
    <name type="scientific">Streptomyces sanglieri</name>
    <dbReference type="NCBI Taxonomy" id="193460"/>
    <lineage>
        <taxon>Bacteria</taxon>
        <taxon>Bacillati</taxon>
        <taxon>Actinomycetota</taxon>
        <taxon>Actinomycetes</taxon>
        <taxon>Kitasatosporales</taxon>
        <taxon>Streptomycetaceae</taxon>
        <taxon>Streptomyces</taxon>
    </lineage>
</organism>
<dbReference type="EMBL" id="JBHTGL010000005">
    <property type="protein sequence ID" value="MFD0622329.1"/>
    <property type="molecule type" value="Genomic_DNA"/>
</dbReference>
<proteinExistence type="predicted"/>
<comment type="caution">
    <text evidence="1">The sequence shown here is derived from an EMBL/GenBank/DDBJ whole genome shotgun (WGS) entry which is preliminary data.</text>
</comment>
<dbReference type="Proteomes" id="UP001596915">
    <property type="component" value="Unassembled WGS sequence"/>
</dbReference>
<protein>
    <submittedName>
        <fullName evidence="1">Uncharacterized protein</fullName>
    </submittedName>
</protein>
<name>A0ABW2WLT8_9ACTN</name>
<sequence>MPCELIERMAACDDCRNLAVDYGMNLIGSRRHGADPRHWELPLTLTRVHLDDHLIAAHATWLPGRQSDCGVCEVWREEHTIGPIHEAEALHRAWHLCEQLRKICTPGNFELTHLM</sequence>